<accession>A0A382KMP5</accession>
<keyword evidence="1" id="KW-0812">Transmembrane</keyword>
<name>A0A382KMP5_9ZZZZ</name>
<evidence type="ECO:0000313" key="2">
    <source>
        <dbReference type="EMBL" id="SVC25519.1"/>
    </source>
</evidence>
<feature type="transmembrane region" description="Helical" evidence="1">
    <location>
        <begin position="53"/>
        <end position="77"/>
    </location>
</feature>
<proteinExistence type="predicted"/>
<reference evidence="2" key="1">
    <citation type="submission" date="2018-05" db="EMBL/GenBank/DDBJ databases">
        <authorList>
            <person name="Lanie J.A."/>
            <person name="Ng W.-L."/>
            <person name="Kazmierczak K.M."/>
            <person name="Andrzejewski T.M."/>
            <person name="Davidsen T.M."/>
            <person name="Wayne K.J."/>
            <person name="Tettelin H."/>
            <person name="Glass J.I."/>
            <person name="Rusch D."/>
            <person name="Podicherti R."/>
            <person name="Tsui H.-C.T."/>
            <person name="Winkler M.E."/>
        </authorList>
    </citation>
    <scope>NUCLEOTIDE SEQUENCE</scope>
</reference>
<keyword evidence="1" id="KW-1133">Transmembrane helix</keyword>
<evidence type="ECO:0000256" key="1">
    <source>
        <dbReference type="SAM" id="Phobius"/>
    </source>
</evidence>
<dbReference type="AlphaFoldDB" id="A0A382KMP5"/>
<organism evidence="2">
    <name type="scientific">marine metagenome</name>
    <dbReference type="NCBI Taxonomy" id="408172"/>
    <lineage>
        <taxon>unclassified sequences</taxon>
        <taxon>metagenomes</taxon>
        <taxon>ecological metagenomes</taxon>
    </lineage>
</organism>
<gene>
    <name evidence="2" type="ORF">METZ01_LOCUS278373</name>
</gene>
<evidence type="ECO:0008006" key="3">
    <source>
        <dbReference type="Google" id="ProtNLM"/>
    </source>
</evidence>
<protein>
    <recommendedName>
        <fullName evidence="3">Membrane-associated protein</fullName>
    </recommendedName>
</protein>
<feature type="transmembrane region" description="Helical" evidence="1">
    <location>
        <begin position="9"/>
        <end position="33"/>
    </location>
</feature>
<dbReference type="NCBIfam" id="NF037947">
    <property type="entry name" value="holin_4"/>
    <property type="match status" value="1"/>
</dbReference>
<sequence length="85" mass="9366">MSGINVRSFALTTGIFGGFSMFFIAWWLILIGAAEGPTTLFERLYMGYSFTPLGSVIGAVWGFVDWGIAGAIFAWLYNWLSKKLG</sequence>
<dbReference type="EMBL" id="UINC01081553">
    <property type="protein sequence ID" value="SVC25519.1"/>
    <property type="molecule type" value="Genomic_DNA"/>
</dbReference>
<keyword evidence="1" id="KW-0472">Membrane</keyword>